<keyword evidence="3" id="KW-0456">Lyase</keyword>
<dbReference type="Gene3D" id="3.90.226.10">
    <property type="entry name" value="2-enoyl-CoA Hydratase, Chain A, domain 1"/>
    <property type="match status" value="1"/>
</dbReference>
<dbReference type="InterPro" id="IPR001753">
    <property type="entry name" value="Enoyl-CoA_hydra/iso"/>
</dbReference>
<dbReference type="NCBIfam" id="NF006100">
    <property type="entry name" value="PRK08252.1"/>
    <property type="match status" value="1"/>
</dbReference>
<proteinExistence type="inferred from homology"/>
<evidence type="ECO:0000313" key="6">
    <source>
        <dbReference type="Proteomes" id="UP000293520"/>
    </source>
</evidence>
<dbReference type="PANTHER" id="PTHR11941">
    <property type="entry name" value="ENOYL-COA HYDRATASE-RELATED"/>
    <property type="match status" value="1"/>
</dbReference>
<dbReference type="Gene3D" id="1.10.12.10">
    <property type="entry name" value="Lyase 2-enoyl-coa Hydratase, Chain A, domain 2"/>
    <property type="match status" value="1"/>
</dbReference>
<dbReference type="Proteomes" id="UP000293520">
    <property type="component" value="Unassembled WGS sequence"/>
</dbReference>
<keyword evidence="2" id="KW-0443">Lipid metabolism</keyword>
<dbReference type="GO" id="GO:0006635">
    <property type="term" value="P:fatty acid beta-oxidation"/>
    <property type="evidence" value="ECO:0007669"/>
    <property type="project" value="TreeGrafter"/>
</dbReference>
<evidence type="ECO:0000256" key="2">
    <source>
        <dbReference type="ARBA" id="ARBA00023098"/>
    </source>
</evidence>
<protein>
    <submittedName>
        <fullName evidence="5">Crotonase/enoyl-CoA hydratase family protein</fullName>
    </submittedName>
</protein>
<dbReference type="InterPro" id="IPR018376">
    <property type="entry name" value="Enoyl-CoA_hyd/isom_CS"/>
</dbReference>
<dbReference type="AlphaFoldDB" id="A0A4Q9FXY7"/>
<dbReference type="RefSeq" id="WP_130991468.1">
    <property type="nucleotide sequence ID" value="NZ_SISK01000008.1"/>
</dbReference>
<dbReference type="InterPro" id="IPR029045">
    <property type="entry name" value="ClpP/crotonase-like_dom_sf"/>
</dbReference>
<dbReference type="GO" id="GO:0016829">
    <property type="term" value="F:lyase activity"/>
    <property type="evidence" value="ECO:0007669"/>
    <property type="project" value="UniProtKB-KW"/>
</dbReference>
<evidence type="ECO:0000313" key="5">
    <source>
        <dbReference type="EMBL" id="TBN39045.1"/>
    </source>
</evidence>
<dbReference type="InterPro" id="IPR014748">
    <property type="entry name" value="Enoyl-CoA_hydra_C"/>
</dbReference>
<accession>A0A4Q9FXY7</accession>
<name>A0A4Q9FXY7_9RHOB</name>
<dbReference type="PROSITE" id="PS00166">
    <property type="entry name" value="ENOYL_COA_HYDRATASE"/>
    <property type="match status" value="1"/>
</dbReference>
<dbReference type="PANTHER" id="PTHR11941:SF169">
    <property type="entry name" value="(7AS)-7A-METHYL-1,5-DIOXO-2,3,5,6,7,7A-HEXAHYDRO-1H-INDENE-CARBOXYL-COA HYDROLASE"/>
    <property type="match status" value="1"/>
</dbReference>
<dbReference type="CDD" id="cd06558">
    <property type="entry name" value="crotonase-like"/>
    <property type="match status" value="1"/>
</dbReference>
<keyword evidence="6" id="KW-1185">Reference proteome</keyword>
<sequence>MSDPVLFETHGAIAVLTLNRPEARNAVDAALGDALRAAVDRIEDDPGIRVGVLCGAGPAFCAGMDLKAFAAGAGDAILNGPGGLGGLVRRARTKPLIAAVHGPALAGGFELALACDMIVAGPGARFGLPEPRRGLIAGAGGVFRLAARIPPHRAAEILLTGRIIDGDEAWSLGLVSRRTDDPDPREAAVALAAEIADCAPLSITATLELMRAAERAAEPALWAENDRLLAPMAGSADAREGAVAFAERRPPRWQGR</sequence>
<dbReference type="Pfam" id="PF00378">
    <property type="entry name" value="ECH_1"/>
    <property type="match status" value="1"/>
</dbReference>
<reference evidence="5 6" key="1">
    <citation type="submission" date="2019-02" db="EMBL/GenBank/DDBJ databases">
        <title>Paracoccus subflavus sp. nov., isolated from marine sediment of the Pacific Ocean.</title>
        <authorList>
            <person name="Zhang G."/>
        </authorList>
    </citation>
    <scope>NUCLEOTIDE SEQUENCE [LARGE SCALE GENOMIC DNA]</scope>
    <source>
        <strain evidence="5 6">GY0581</strain>
    </source>
</reference>
<evidence type="ECO:0000256" key="4">
    <source>
        <dbReference type="RuleBase" id="RU003707"/>
    </source>
</evidence>
<evidence type="ECO:0000256" key="1">
    <source>
        <dbReference type="ARBA" id="ARBA00005254"/>
    </source>
</evidence>
<comment type="similarity">
    <text evidence="1 4">Belongs to the enoyl-CoA hydratase/isomerase family.</text>
</comment>
<dbReference type="OrthoDB" id="9775794at2"/>
<organism evidence="5 6">
    <name type="scientific">Paracoccus subflavus</name>
    <dbReference type="NCBI Taxonomy" id="2528244"/>
    <lineage>
        <taxon>Bacteria</taxon>
        <taxon>Pseudomonadati</taxon>
        <taxon>Pseudomonadota</taxon>
        <taxon>Alphaproteobacteria</taxon>
        <taxon>Rhodobacterales</taxon>
        <taxon>Paracoccaceae</taxon>
        <taxon>Paracoccus</taxon>
    </lineage>
</organism>
<gene>
    <name evidence="5" type="ORF">EYE42_11455</name>
</gene>
<dbReference type="EMBL" id="SISK01000008">
    <property type="protein sequence ID" value="TBN39045.1"/>
    <property type="molecule type" value="Genomic_DNA"/>
</dbReference>
<evidence type="ECO:0000256" key="3">
    <source>
        <dbReference type="ARBA" id="ARBA00023239"/>
    </source>
</evidence>
<dbReference type="SUPFAM" id="SSF52096">
    <property type="entry name" value="ClpP/crotonase"/>
    <property type="match status" value="1"/>
</dbReference>
<comment type="caution">
    <text evidence="5">The sequence shown here is derived from an EMBL/GenBank/DDBJ whole genome shotgun (WGS) entry which is preliminary data.</text>
</comment>